<keyword evidence="3" id="KW-1185">Reference proteome</keyword>
<dbReference type="AlphaFoldDB" id="A0A1M6IX66"/>
<dbReference type="EMBL" id="FQZF01000013">
    <property type="protein sequence ID" value="SHJ38992.1"/>
    <property type="molecule type" value="Genomic_DNA"/>
</dbReference>
<dbReference type="Pfam" id="PF03401">
    <property type="entry name" value="TctC"/>
    <property type="match status" value="1"/>
</dbReference>
<gene>
    <name evidence="2" type="ORF">SAMN02745194_02436</name>
</gene>
<dbReference type="CDD" id="cd07012">
    <property type="entry name" value="PBP2_Bug_TTT"/>
    <property type="match status" value="1"/>
</dbReference>
<reference evidence="2 3" key="1">
    <citation type="submission" date="2016-11" db="EMBL/GenBank/DDBJ databases">
        <authorList>
            <person name="Jaros S."/>
            <person name="Januszkiewicz K."/>
            <person name="Wedrychowicz H."/>
        </authorList>
    </citation>
    <scope>NUCLEOTIDE SEQUENCE [LARGE SCALE GENOMIC DNA]</scope>
    <source>
        <strain evidence="2 3">DSM 14916</strain>
    </source>
</reference>
<dbReference type="Proteomes" id="UP000184387">
    <property type="component" value="Unassembled WGS sequence"/>
</dbReference>
<evidence type="ECO:0000313" key="2">
    <source>
        <dbReference type="EMBL" id="SHJ38992.1"/>
    </source>
</evidence>
<dbReference type="InterPro" id="IPR042100">
    <property type="entry name" value="Bug_dom1"/>
</dbReference>
<dbReference type="RefSeq" id="WP_073135067.1">
    <property type="nucleotide sequence ID" value="NZ_FQZF01000013.1"/>
</dbReference>
<dbReference type="STRING" id="198092.SAMN02745194_02436"/>
<sequence>MRITRRALGLGLAALGPMGGLRGAAAQGGYPSRPITWIVPFTPAGITDVNSRLFARKLGGALGQTVIIDNRPGAGGTLGTEMGARAAPDGYTMIYGTQGTLATAPALFRRLPYDPLRSFIPIQAMFETPNVLVVHPSRPYRTAQELIAYAKANPGKVNFGSAGVGTGTHLAAVLFQTVAGIEMTHVPYPGSGPALTDLIAGTLDIMFDYAVATRDHIEGNRLRPLLVTAKEAVPALAEVPTVVEIGLADATSAAWSGILLPAGSPPEVVEKLADATATAIRDPEIRRVAEANGSRPMVELNRDRFARFIEAEIPRWTSIVRRSGAQPS</sequence>
<dbReference type="Gene3D" id="3.40.190.150">
    <property type="entry name" value="Bordetella uptake gene, domain 1"/>
    <property type="match status" value="1"/>
</dbReference>
<dbReference type="InterPro" id="IPR005064">
    <property type="entry name" value="BUG"/>
</dbReference>
<organism evidence="2 3">
    <name type="scientific">Muricoccus roseus</name>
    <dbReference type="NCBI Taxonomy" id="198092"/>
    <lineage>
        <taxon>Bacteria</taxon>
        <taxon>Pseudomonadati</taxon>
        <taxon>Pseudomonadota</taxon>
        <taxon>Alphaproteobacteria</taxon>
        <taxon>Acetobacterales</taxon>
        <taxon>Roseomonadaceae</taxon>
        <taxon>Muricoccus</taxon>
    </lineage>
</organism>
<name>A0A1M6IX66_9PROT</name>
<dbReference type="SUPFAM" id="SSF53850">
    <property type="entry name" value="Periplasmic binding protein-like II"/>
    <property type="match status" value="1"/>
</dbReference>
<dbReference type="Gene3D" id="3.40.190.10">
    <property type="entry name" value="Periplasmic binding protein-like II"/>
    <property type="match status" value="1"/>
</dbReference>
<keyword evidence="2" id="KW-0675">Receptor</keyword>
<dbReference type="OrthoDB" id="8443386at2"/>
<dbReference type="PIRSF" id="PIRSF017082">
    <property type="entry name" value="YflP"/>
    <property type="match status" value="1"/>
</dbReference>
<dbReference type="PANTHER" id="PTHR42928:SF5">
    <property type="entry name" value="BLR1237 PROTEIN"/>
    <property type="match status" value="1"/>
</dbReference>
<comment type="similarity">
    <text evidence="1">Belongs to the UPF0065 (bug) family.</text>
</comment>
<evidence type="ECO:0000256" key="1">
    <source>
        <dbReference type="ARBA" id="ARBA00006987"/>
    </source>
</evidence>
<dbReference type="PANTHER" id="PTHR42928">
    <property type="entry name" value="TRICARBOXYLATE-BINDING PROTEIN"/>
    <property type="match status" value="1"/>
</dbReference>
<accession>A0A1M6IX66</accession>
<proteinExistence type="inferred from homology"/>
<evidence type="ECO:0000313" key="3">
    <source>
        <dbReference type="Proteomes" id="UP000184387"/>
    </source>
</evidence>
<protein>
    <submittedName>
        <fullName evidence="2">Tripartite-type tricarboxylate transporter, receptor component TctC</fullName>
    </submittedName>
</protein>